<dbReference type="EMBL" id="AP019368">
    <property type="protein sequence ID" value="BBH54077.1"/>
    <property type="molecule type" value="Genomic_DNA"/>
</dbReference>
<sequence length="206" mass="24240">MVTKNYHDFVIKDGKFIGEFDEMYQNIEDSWFQSNIIESISRQIKLINLRKFGVRSAIEYGCGLGYFTNEIKKNTNCLITGVDISKTDIDKAKVLFPDVQFMVDEVTNIKNYAHSEAIIFAEITWYILDEIDKIFEIMLQYLPNKFFFQNLTFYQGGEQKYGRNYFTTLEEFIKYCPFKLIEKVEVTPSDAQKTIETHAVFKIIKK</sequence>
<dbReference type="InterPro" id="IPR029063">
    <property type="entry name" value="SAM-dependent_MTases_sf"/>
</dbReference>
<accession>A0A4V0P2Q8</accession>
<proteinExistence type="predicted"/>
<keyword evidence="2" id="KW-0489">Methyltransferase</keyword>
<evidence type="ECO:0000313" key="2">
    <source>
        <dbReference type="EMBL" id="BBH54077.1"/>
    </source>
</evidence>
<dbReference type="SUPFAM" id="SSF53335">
    <property type="entry name" value="S-adenosyl-L-methionine-dependent methyltransferases"/>
    <property type="match status" value="1"/>
</dbReference>
<dbReference type="RefSeq" id="WP_172603931.1">
    <property type="nucleotide sequence ID" value="NZ_AP019368.1"/>
</dbReference>
<feature type="domain" description="Methyltransferase" evidence="1">
    <location>
        <begin position="58"/>
        <end position="141"/>
    </location>
</feature>
<dbReference type="Proteomes" id="UP000291236">
    <property type="component" value="Chromosome"/>
</dbReference>
<gene>
    <name evidence="2" type="ORF">JCM31447_25340</name>
</gene>
<dbReference type="Pfam" id="PF13649">
    <property type="entry name" value="Methyltransf_25"/>
    <property type="match status" value="1"/>
</dbReference>
<organism evidence="2 3">
    <name type="scientific">Fluviispira sanaruensis</name>
    <dbReference type="NCBI Taxonomy" id="2493639"/>
    <lineage>
        <taxon>Bacteria</taxon>
        <taxon>Pseudomonadati</taxon>
        <taxon>Bdellovibrionota</taxon>
        <taxon>Oligoflexia</taxon>
        <taxon>Silvanigrellales</taxon>
        <taxon>Silvanigrellaceae</taxon>
        <taxon>Fluviispira</taxon>
    </lineage>
</organism>
<reference evidence="2 3" key="1">
    <citation type="submission" date="2018-12" db="EMBL/GenBank/DDBJ databases">
        <title>Rubrispira sanarue gen. nov., sp., nov., a member of the order Silvanigrellales, isolated from a brackish lake in Hamamatsu Japan.</title>
        <authorList>
            <person name="Maejima Y."/>
            <person name="Iino T."/>
            <person name="Muraguchi Y."/>
            <person name="Fukuda K."/>
            <person name="Nojiri H."/>
            <person name="Ohkuma M."/>
            <person name="Moriuchi R."/>
            <person name="Dohra H."/>
            <person name="Kimbara K."/>
            <person name="Shintani M."/>
        </authorList>
    </citation>
    <scope>NUCLEOTIDE SEQUENCE [LARGE SCALE GENOMIC DNA]</scope>
    <source>
        <strain evidence="2 3">RF1110005</strain>
    </source>
</reference>
<keyword evidence="2" id="KW-0808">Transferase</keyword>
<evidence type="ECO:0000313" key="3">
    <source>
        <dbReference type="Proteomes" id="UP000291236"/>
    </source>
</evidence>
<name>A0A4V0P2Q8_FLUSA</name>
<dbReference type="InterPro" id="IPR041698">
    <property type="entry name" value="Methyltransf_25"/>
</dbReference>
<dbReference type="GO" id="GO:0032259">
    <property type="term" value="P:methylation"/>
    <property type="evidence" value="ECO:0007669"/>
    <property type="project" value="UniProtKB-KW"/>
</dbReference>
<evidence type="ECO:0000259" key="1">
    <source>
        <dbReference type="Pfam" id="PF13649"/>
    </source>
</evidence>
<keyword evidence="3" id="KW-1185">Reference proteome</keyword>
<protein>
    <submittedName>
        <fullName evidence="2">Class I SAM-dependent methyltransferase</fullName>
    </submittedName>
</protein>
<dbReference type="Gene3D" id="3.40.50.150">
    <property type="entry name" value="Vaccinia Virus protein VP39"/>
    <property type="match status" value="1"/>
</dbReference>
<dbReference type="GO" id="GO:0008168">
    <property type="term" value="F:methyltransferase activity"/>
    <property type="evidence" value="ECO:0007669"/>
    <property type="project" value="UniProtKB-KW"/>
</dbReference>
<dbReference type="KEGG" id="sbf:JCM31447_25340"/>
<dbReference type="AlphaFoldDB" id="A0A4V0P2Q8"/>